<protein>
    <submittedName>
        <fullName evidence="1">Uncharacterized protein</fullName>
    </submittedName>
</protein>
<comment type="caution">
    <text evidence="1">The sequence shown here is derived from an EMBL/GenBank/DDBJ whole genome shotgun (WGS) entry which is preliminary data.</text>
</comment>
<keyword evidence="2" id="KW-1185">Reference proteome</keyword>
<gene>
    <name evidence="1" type="ORF">P5673_028468</name>
</gene>
<dbReference type="Proteomes" id="UP001249851">
    <property type="component" value="Unassembled WGS sequence"/>
</dbReference>
<name>A0AAD9UUU7_ACRCE</name>
<accession>A0AAD9UUU7</accession>
<reference evidence="1" key="2">
    <citation type="journal article" date="2023" name="Science">
        <title>Genomic signatures of disease resistance in endangered staghorn corals.</title>
        <authorList>
            <person name="Vollmer S.V."/>
            <person name="Selwyn J.D."/>
            <person name="Despard B.A."/>
            <person name="Roesel C.L."/>
        </authorList>
    </citation>
    <scope>NUCLEOTIDE SEQUENCE</scope>
    <source>
        <strain evidence="1">K2</strain>
    </source>
</reference>
<evidence type="ECO:0000313" key="1">
    <source>
        <dbReference type="EMBL" id="KAK2550788.1"/>
    </source>
</evidence>
<evidence type="ECO:0000313" key="2">
    <source>
        <dbReference type="Proteomes" id="UP001249851"/>
    </source>
</evidence>
<sequence>MMEATREDPVVLSDSSDVLSDTENVYLQLPMKKHRDCSKEILRINRGRRSAYA</sequence>
<reference evidence="1" key="1">
    <citation type="journal article" date="2023" name="G3 (Bethesda)">
        <title>Whole genome assembly and annotation of the endangered Caribbean coral Acropora cervicornis.</title>
        <authorList>
            <person name="Selwyn J.D."/>
            <person name="Vollmer S.V."/>
        </authorList>
    </citation>
    <scope>NUCLEOTIDE SEQUENCE</scope>
    <source>
        <strain evidence="1">K2</strain>
    </source>
</reference>
<proteinExistence type="predicted"/>
<organism evidence="1 2">
    <name type="scientific">Acropora cervicornis</name>
    <name type="common">Staghorn coral</name>
    <dbReference type="NCBI Taxonomy" id="6130"/>
    <lineage>
        <taxon>Eukaryota</taxon>
        <taxon>Metazoa</taxon>
        <taxon>Cnidaria</taxon>
        <taxon>Anthozoa</taxon>
        <taxon>Hexacorallia</taxon>
        <taxon>Scleractinia</taxon>
        <taxon>Astrocoeniina</taxon>
        <taxon>Acroporidae</taxon>
        <taxon>Acropora</taxon>
    </lineage>
</organism>
<dbReference type="EMBL" id="JARQWQ010000106">
    <property type="protein sequence ID" value="KAK2550788.1"/>
    <property type="molecule type" value="Genomic_DNA"/>
</dbReference>
<dbReference type="AlphaFoldDB" id="A0AAD9UUU7"/>